<accession>B7ZYJ8</accession>
<organism evidence="1">
    <name type="scientific">Zea mays</name>
    <name type="common">Maize</name>
    <dbReference type="NCBI Taxonomy" id="4577"/>
    <lineage>
        <taxon>Eukaryota</taxon>
        <taxon>Viridiplantae</taxon>
        <taxon>Streptophyta</taxon>
        <taxon>Embryophyta</taxon>
        <taxon>Tracheophyta</taxon>
        <taxon>Spermatophyta</taxon>
        <taxon>Magnoliopsida</taxon>
        <taxon>Liliopsida</taxon>
        <taxon>Poales</taxon>
        <taxon>Poaceae</taxon>
        <taxon>PACMAD clade</taxon>
        <taxon>Panicoideae</taxon>
        <taxon>Andropogonodae</taxon>
        <taxon>Andropogoneae</taxon>
        <taxon>Tripsacinae</taxon>
        <taxon>Zea</taxon>
    </lineage>
</organism>
<dbReference type="EMBL" id="BT054390">
    <property type="protein sequence ID" value="ACL52997.1"/>
    <property type="molecule type" value="mRNA"/>
</dbReference>
<dbReference type="AlphaFoldDB" id="B7ZYJ8"/>
<protein>
    <submittedName>
        <fullName evidence="1">Uncharacterized protein</fullName>
    </submittedName>
</protein>
<reference evidence="1" key="2">
    <citation type="submission" date="2012-06" db="EMBL/GenBank/DDBJ databases">
        <authorList>
            <person name="Yu Y."/>
            <person name="Currie J."/>
            <person name="Lomeli R."/>
            <person name="Angelova A."/>
            <person name="Collura K."/>
            <person name="Wissotski M."/>
            <person name="Campos D."/>
            <person name="Kudrna D."/>
            <person name="Golser W."/>
            <person name="Ashely E."/>
            <person name="Descour A."/>
            <person name="Fernandes J."/>
            <person name="Soderlund C."/>
            <person name="Walbot V."/>
        </authorList>
    </citation>
    <scope>NUCLEOTIDE SEQUENCE</scope>
    <source>
        <strain evidence="1">B73</strain>
    </source>
</reference>
<proteinExistence type="evidence at transcript level"/>
<dbReference type="HOGENOM" id="CLU_2545977_0_0_1"/>
<reference evidence="1" key="1">
    <citation type="journal article" date="2009" name="PLoS Genet.">
        <title>Sequencing, mapping, and analysis of 27,455 maize full-length cDNAs.</title>
        <authorList>
            <person name="Soderlund C."/>
            <person name="Descour A."/>
            <person name="Kudrna D."/>
            <person name="Bomhoff M."/>
            <person name="Boyd L."/>
            <person name="Currie J."/>
            <person name="Angelova A."/>
            <person name="Collura K."/>
            <person name="Wissotski M."/>
            <person name="Ashley E."/>
            <person name="Morrow D."/>
            <person name="Fernandes J."/>
            <person name="Walbot V."/>
            <person name="Yu Y."/>
        </authorList>
    </citation>
    <scope>NUCLEOTIDE SEQUENCE</scope>
    <source>
        <strain evidence="1">B73</strain>
    </source>
</reference>
<evidence type="ECO:0000313" key="1">
    <source>
        <dbReference type="EMBL" id="ACL52997.1"/>
    </source>
</evidence>
<name>B7ZYJ8_MAIZE</name>
<sequence>MCEEIIFSFMFKRICPCDIFHSNVKCWKNNLQTSTEKSYTTNVLCITTGLQLANKFPQIYQSMGISEINLSMIKTCNYTRSML</sequence>
<dbReference type="EMBL" id="BT070019">
    <property type="protein sequence ID" value="ACN36916.1"/>
    <property type="molecule type" value="mRNA"/>
</dbReference>